<sequence>MYLRKMTLGLILVSTLFSSCGNVTKPNPNNRNYEDAYRSSSTVTSAVEDNPYIDNHLQTGAVPYDNASLYGSSSTITVSTSVNSECDVVVIIKHNGNIVRNAYILAGDSYEFSIPNGTYQVFFYGGRGWNPNKKMAGGNTGGFVANESFSKDSQVTLDYQGLNYELIPQQNGNFSTMQSSENEIF</sequence>
<gene>
    <name evidence="1" type="ORF">F7D20_01280</name>
</gene>
<proteinExistence type="predicted"/>
<reference evidence="1 2" key="1">
    <citation type="submission" date="2019-09" db="EMBL/GenBank/DDBJ databases">
        <title>Distinct polysaccharide growth profiles of human intestinal Prevotella copri isolates.</title>
        <authorList>
            <person name="Fehlner-Peach H."/>
            <person name="Magnabosco C."/>
            <person name="Raghavan V."/>
            <person name="Scher J.U."/>
            <person name="Tett A."/>
            <person name="Cox L.M."/>
            <person name="Gottsegen C."/>
            <person name="Watters A."/>
            <person name="Wiltshire- Gordon J.D."/>
            <person name="Segata N."/>
            <person name="Bonneau R."/>
            <person name="Littman D.R."/>
        </authorList>
    </citation>
    <scope>NUCLEOTIDE SEQUENCE [LARGE SCALE GENOMIC DNA]</scope>
    <source>
        <strain evidence="2">iAQ1173</strain>
    </source>
</reference>
<comment type="caution">
    <text evidence="1">The sequence shown here is derived from an EMBL/GenBank/DDBJ whole genome shotgun (WGS) entry which is preliminary data.</text>
</comment>
<dbReference type="RefSeq" id="WP_158462449.1">
    <property type="nucleotide sequence ID" value="NZ_VZAD01000013.1"/>
</dbReference>
<dbReference type="OrthoDB" id="1262041at2"/>
<protein>
    <submittedName>
        <fullName evidence="1">Uncharacterized protein</fullName>
    </submittedName>
</protein>
<dbReference type="EMBL" id="VZAD01000013">
    <property type="protein sequence ID" value="MQP10621.1"/>
    <property type="molecule type" value="Genomic_DNA"/>
</dbReference>
<dbReference type="Proteomes" id="UP000384372">
    <property type="component" value="Unassembled WGS sequence"/>
</dbReference>
<evidence type="ECO:0000313" key="2">
    <source>
        <dbReference type="Proteomes" id="UP000384372"/>
    </source>
</evidence>
<organism evidence="1 2">
    <name type="scientific">Segatella copri</name>
    <dbReference type="NCBI Taxonomy" id="165179"/>
    <lineage>
        <taxon>Bacteria</taxon>
        <taxon>Pseudomonadati</taxon>
        <taxon>Bacteroidota</taxon>
        <taxon>Bacteroidia</taxon>
        <taxon>Bacteroidales</taxon>
        <taxon>Prevotellaceae</taxon>
        <taxon>Segatella</taxon>
    </lineage>
</organism>
<accession>A0A6A7W822</accession>
<evidence type="ECO:0000313" key="1">
    <source>
        <dbReference type="EMBL" id="MQP10621.1"/>
    </source>
</evidence>
<name>A0A6A7W822_9BACT</name>
<dbReference type="PROSITE" id="PS51257">
    <property type="entry name" value="PROKAR_LIPOPROTEIN"/>
    <property type="match status" value="1"/>
</dbReference>
<dbReference type="AlphaFoldDB" id="A0A6A7W822"/>
<keyword evidence="2" id="KW-1185">Reference proteome</keyword>